<evidence type="ECO:0000256" key="1">
    <source>
        <dbReference type="ARBA" id="ARBA00022729"/>
    </source>
</evidence>
<reference evidence="4 5" key="1">
    <citation type="submission" date="2016-02" db="EMBL/GenBank/DDBJ databases">
        <title>Complete genome sequencing and analysis of ATSB10, Dyella thiooxydans isolated from rhizosphere soil of sunflower (Helianthus annuus L.).</title>
        <authorList>
            <person name="Lee Y."/>
            <person name="Hwangbo K."/>
            <person name="Chung H."/>
            <person name="Yoo J."/>
            <person name="Kim K.Y."/>
            <person name="Sa T.M."/>
            <person name="Um Y."/>
            <person name="Madhaiyan M."/>
        </authorList>
    </citation>
    <scope>NUCLEOTIDE SEQUENCE [LARGE SCALE GENOMIC DNA]</scope>
    <source>
        <strain evidence="4 5">ATSB10</strain>
    </source>
</reference>
<dbReference type="Gene3D" id="3.40.50.1000">
    <property type="entry name" value="HAD superfamily/HAD-like"/>
    <property type="match status" value="1"/>
</dbReference>
<dbReference type="EMBL" id="CP014841">
    <property type="protein sequence ID" value="AND70089.1"/>
    <property type="molecule type" value="Genomic_DNA"/>
</dbReference>
<keyword evidence="1 3" id="KW-0732">Signal</keyword>
<feature type="signal peptide" evidence="3">
    <location>
        <begin position="1"/>
        <end position="40"/>
    </location>
</feature>
<dbReference type="SFLD" id="SFLDS00003">
    <property type="entry name" value="Haloacid_Dehalogenase"/>
    <property type="match status" value="1"/>
</dbReference>
<dbReference type="InterPro" id="IPR023214">
    <property type="entry name" value="HAD_sf"/>
</dbReference>
<dbReference type="InterPro" id="IPR005519">
    <property type="entry name" value="Acid_phosphat_B-like"/>
</dbReference>
<keyword evidence="5" id="KW-1185">Reference proteome</keyword>
<accession>A0A161IVS2</accession>
<gene>
    <name evidence="4" type="ORF">ATSB10_26350</name>
</gene>
<feature type="chain" id="PRO_5007823173" description="Acid phosphatase" evidence="3">
    <location>
        <begin position="41"/>
        <end position="314"/>
    </location>
</feature>
<proteinExistence type="predicted"/>
<dbReference type="AlphaFoldDB" id="A0A161IVS2"/>
<dbReference type="KEGG" id="dtx:ATSB10_26350"/>
<name>A0A161IVS2_9GAMM</name>
<dbReference type="InterPro" id="IPR036412">
    <property type="entry name" value="HAD-like_sf"/>
</dbReference>
<dbReference type="InterPro" id="IPR006423">
    <property type="entry name" value="Lipo_e_P4"/>
</dbReference>
<evidence type="ECO:0000313" key="4">
    <source>
        <dbReference type="EMBL" id="AND70089.1"/>
    </source>
</evidence>
<dbReference type="PATRIC" id="fig|445710.3.peg.2627"/>
<dbReference type="PANTHER" id="PTHR31284">
    <property type="entry name" value="ACID PHOSPHATASE-LIKE PROTEIN"/>
    <property type="match status" value="1"/>
</dbReference>
<dbReference type="PANTHER" id="PTHR31284:SF10">
    <property type="entry name" value="ACID PHOSPHATASE-LIKE PROTEIN"/>
    <property type="match status" value="1"/>
</dbReference>
<sequence>MLVDPMSLPRLPMRPRVPALIAALALVAGCSTAPSRPATATPPPAPVTTPAPAPSGPGADDNLNAVVWSQTAIEHDLIFQQTYRDAQMQLLKALKDPSWDALTRDDRVAPLSRKLKPAVVLDVDETALDNSPYQARLIKSGGEYNEADWANWCKEEAARALPGAVAFTQFAARHGIAVIFISNRAKDLDTVTLANLRKVGFPVSGPDAFLGLGTFVEGCEQIGTEKGCRRQLISRKYRVLMQVGDQIGDFADVIANNAAGRQQAVAPYLKWIGTRWFVLPNATYGSWEPALFNNDWTQSREERRRQKEAALRVK</sequence>
<dbReference type="Proteomes" id="UP000077255">
    <property type="component" value="Chromosome"/>
</dbReference>
<protein>
    <recommendedName>
        <fullName evidence="6">Acid phosphatase</fullName>
    </recommendedName>
</protein>
<evidence type="ECO:0000313" key="5">
    <source>
        <dbReference type="Proteomes" id="UP000077255"/>
    </source>
</evidence>
<dbReference type="SUPFAM" id="SSF56784">
    <property type="entry name" value="HAD-like"/>
    <property type="match status" value="1"/>
</dbReference>
<dbReference type="Pfam" id="PF03767">
    <property type="entry name" value="Acid_phosphat_B"/>
    <property type="match status" value="1"/>
</dbReference>
<evidence type="ECO:0000256" key="3">
    <source>
        <dbReference type="SAM" id="SignalP"/>
    </source>
</evidence>
<organism evidence="4 5">
    <name type="scientific">Dyella thiooxydans</name>
    <dbReference type="NCBI Taxonomy" id="445710"/>
    <lineage>
        <taxon>Bacteria</taxon>
        <taxon>Pseudomonadati</taxon>
        <taxon>Pseudomonadota</taxon>
        <taxon>Gammaproteobacteria</taxon>
        <taxon>Lysobacterales</taxon>
        <taxon>Rhodanobacteraceae</taxon>
        <taxon>Dyella</taxon>
    </lineage>
</organism>
<feature type="region of interest" description="Disordered" evidence="2">
    <location>
        <begin position="32"/>
        <end position="60"/>
    </location>
</feature>
<dbReference type="SFLD" id="SFLDG01125">
    <property type="entry name" value="C1.1:_Acid_Phosphatase_Like"/>
    <property type="match status" value="1"/>
</dbReference>
<dbReference type="PIRSF" id="PIRSF019271">
    <property type="entry name" value="Acid_Ptase_C"/>
    <property type="match status" value="1"/>
</dbReference>
<evidence type="ECO:0000256" key="2">
    <source>
        <dbReference type="SAM" id="MobiDB-lite"/>
    </source>
</evidence>
<feature type="compositionally biased region" description="Pro residues" evidence="2">
    <location>
        <begin position="40"/>
        <end position="55"/>
    </location>
</feature>
<dbReference type="GO" id="GO:0009279">
    <property type="term" value="C:cell outer membrane"/>
    <property type="evidence" value="ECO:0007669"/>
    <property type="project" value="InterPro"/>
</dbReference>
<dbReference type="STRING" id="445710.ATSB10_26350"/>
<evidence type="ECO:0008006" key="6">
    <source>
        <dbReference type="Google" id="ProtNLM"/>
    </source>
</evidence>